<evidence type="ECO:0000313" key="6">
    <source>
        <dbReference type="EMBL" id="MBB5996466.1"/>
    </source>
</evidence>
<gene>
    <name evidence="6" type="ORF">HNR25_000217</name>
</gene>
<dbReference type="EMBL" id="JACHLY010000001">
    <property type="protein sequence ID" value="MBB5996466.1"/>
    <property type="molecule type" value="Genomic_DNA"/>
</dbReference>
<dbReference type="RefSeq" id="WP_184639723.1">
    <property type="nucleotide sequence ID" value="NZ_BAABKT010000044.1"/>
</dbReference>
<keyword evidence="4 5" id="KW-0472">Membrane</keyword>
<organism evidence="6 7">
    <name type="scientific">Streptomonospora salina</name>
    <dbReference type="NCBI Taxonomy" id="104205"/>
    <lineage>
        <taxon>Bacteria</taxon>
        <taxon>Bacillati</taxon>
        <taxon>Actinomycetota</taxon>
        <taxon>Actinomycetes</taxon>
        <taxon>Streptosporangiales</taxon>
        <taxon>Nocardiopsidaceae</taxon>
        <taxon>Streptomonospora</taxon>
    </lineage>
</organism>
<dbReference type="Proteomes" id="UP000578077">
    <property type="component" value="Unassembled WGS sequence"/>
</dbReference>
<evidence type="ECO:0000256" key="2">
    <source>
        <dbReference type="ARBA" id="ARBA00022692"/>
    </source>
</evidence>
<sequence>MFALPLYVLGALPPWPPVWTAAGVQLLAPALLPGLAAAREFATAGRGTPLPYDPPRRLVTGGPYAYVRNPMQLSAVLGYLGCAALFADPRLLLGAVVAAAYSAGLAAWHEDAQLRRAHGERWLVYRTAVRAWLPRLPPWPGRTPATLYIAGSCSMCSGLGGWLAARAPVALRLLPAETHPGRPRRLTYASAAGVRASGVAALARAMEHIHLGWALCGWAIGLPGVAGFAQLAADAFGAGPRRLPGPARPAVDREYP</sequence>
<keyword evidence="6" id="KW-0489">Methyltransferase</keyword>
<protein>
    <submittedName>
        <fullName evidence="6">Protein-S-isoprenylcysteine O-methyltransferase Ste14</fullName>
    </submittedName>
</protein>
<dbReference type="GO" id="GO:0032259">
    <property type="term" value="P:methylation"/>
    <property type="evidence" value="ECO:0007669"/>
    <property type="project" value="UniProtKB-KW"/>
</dbReference>
<comment type="caution">
    <text evidence="6">The sequence shown here is derived from an EMBL/GenBank/DDBJ whole genome shotgun (WGS) entry which is preliminary data.</text>
</comment>
<keyword evidence="6" id="KW-0808">Transferase</keyword>
<evidence type="ECO:0000256" key="5">
    <source>
        <dbReference type="SAM" id="Phobius"/>
    </source>
</evidence>
<dbReference type="Pfam" id="PF04191">
    <property type="entry name" value="PEMT"/>
    <property type="match status" value="1"/>
</dbReference>
<reference evidence="6 7" key="1">
    <citation type="submission" date="2020-08" db="EMBL/GenBank/DDBJ databases">
        <title>Sequencing the genomes of 1000 actinobacteria strains.</title>
        <authorList>
            <person name="Klenk H.-P."/>
        </authorList>
    </citation>
    <scope>NUCLEOTIDE SEQUENCE [LARGE SCALE GENOMIC DNA]</scope>
    <source>
        <strain evidence="6 7">DSM 44593</strain>
    </source>
</reference>
<feature type="transmembrane region" description="Helical" evidence="5">
    <location>
        <begin position="91"/>
        <end position="109"/>
    </location>
</feature>
<keyword evidence="7" id="KW-1185">Reference proteome</keyword>
<dbReference type="InterPro" id="IPR007318">
    <property type="entry name" value="Phopholipid_MeTrfase"/>
</dbReference>
<accession>A0A841E091</accession>
<evidence type="ECO:0000256" key="1">
    <source>
        <dbReference type="ARBA" id="ARBA00004127"/>
    </source>
</evidence>
<evidence type="ECO:0000313" key="7">
    <source>
        <dbReference type="Proteomes" id="UP000578077"/>
    </source>
</evidence>
<evidence type="ECO:0000256" key="3">
    <source>
        <dbReference type="ARBA" id="ARBA00022989"/>
    </source>
</evidence>
<feature type="transmembrane region" description="Helical" evidence="5">
    <location>
        <begin position="211"/>
        <end position="233"/>
    </location>
</feature>
<proteinExistence type="predicted"/>
<dbReference type="AlphaFoldDB" id="A0A841E091"/>
<dbReference type="GO" id="GO:0012505">
    <property type="term" value="C:endomembrane system"/>
    <property type="evidence" value="ECO:0007669"/>
    <property type="project" value="UniProtKB-SubCell"/>
</dbReference>
<dbReference type="GO" id="GO:0008168">
    <property type="term" value="F:methyltransferase activity"/>
    <property type="evidence" value="ECO:0007669"/>
    <property type="project" value="UniProtKB-KW"/>
</dbReference>
<feature type="transmembrane region" description="Helical" evidence="5">
    <location>
        <begin position="65"/>
        <end position="86"/>
    </location>
</feature>
<keyword evidence="3 5" id="KW-1133">Transmembrane helix</keyword>
<evidence type="ECO:0000256" key="4">
    <source>
        <dbReference type="ARBA" id="ARBA00023136"/>
    </source>
</evidence>
<dbReference type="Gene3D" id="1.20.120.1630">
    <property type="match status" value="1"/>
</dbReference>
<comment type="subcellular location">
    <subcellularLocation>
        <location evidence="1">Endomembrane system</location>
        <topology evidence="1">Multi-pass membrane protein</topology>
    </subcellularLocation>
</comment>
<keyword evidence="2 5" id="KW-0812">Transmembrane</keyword>
<name>A0A841E091_9ACTN</name>